<gene>
    <name evidence="1" type="ORF">JA33_168</name>
</gene>
<dbReference type="Proteomes" id="UP000263072">
    <property type="component" value="Segment"/>
</dbReference>
<proteinExistence type="predicted"/>
<dbReference type="EMBL" id="MH460462">
    <property type="protein sequence ID" value="AXG67542.1"/>
    <property type="molecule type" value="Genomic_DNA"/>
</dbReference>
<protein>
    <submittedName>
        <fullName evidence="1">Uncharacterized protein</fullName>
    </submittedName>
</protein>
<evidence type="ECO:0000313" key="2">
    <source>
        <dbReference type="Proteomes" id="UP000263072"/>
    </source>
</evidence>
<reference evidence="1 2" key="1">
    <citation type="journal article" date="2018" name="Front. Microbiol.">
        <title>Jumbo Bacteriophages Are Represented Within an Increasing Diversity of Environmental Viruses Infecting the Emerging Phytopathogen, Dickeya solani.</title>
        <authorList>
            <person name="Day A.W."/>
            <person name="Ahn J."/>
            <person name="Salmond G.P.C."/>
        </authorList>
    </citation>
    <scope>NUCLEOTIDE SEQUENCE [LARGE SCALE GENOMIC DNA]</scope>
</reference>
<organism evidence="1 2">
    <name type="scientific">Dickeya phage vB_DsoM_JA33</name>
    <dbReference type="NCBI Taxonomy" id="2283032"/>
    <lineage>
        <taxon>Viruses</taxon>
        <taxon>Duplodnaviria</taxon>
        <taxon>Heunggongvirae</taxon>
        <taxon>Uroviricota</taxon>
        <taxon>Caudoviricetes</taxon>
        <taxon>Salmondvirus</taxon>
        <taxon>Salmondvirus JA11</taxon>
    </lineage>
</organism>
<accession>A0A384ZZ76</accession>
<evidence type="ECO:0000313" key="1">
    <source>
        <dbReference type="EMBL" id="AXG67542.1"/>
    </source>
</evidence>
<name>A0A384ZZ76_9CAUD</name>
<sequence>MPAISLDDFGAEHTAKKKKSGIKIKAKSTAKKAKVVSAVKTKKKKKTGKSERLEDLKVALDPEVLYSEAAAAGKKANEKKAKKEKKKKKLPALLNTAEMEDQAQVLIEAIPDIVRQENEQIDEYIRMFDQLKLIVRKAENRYLESGQGRDLYPLMQVYNQMRELIADLRALRDVGQLGEVISSEVVTPFAQLGGNSMVKMAQEINAWIKSNCDDLSLIENSKEAIDGILRRAAKDFQISYEAALNKTVEVFG</sequence>